<evidence type="ECO:0000256" key="5">
    <source>
        <dbReference type="ARBA" id="ARBA00023002"/>
    </source>
</evidence>
<dbReference type="GO" id="GO:0050660">
    <property type="term" value="F:flavin adenine dinucleotide binding"/>
    <property type="evidence" value="ECO:0007669"/>
    <property type="project" value="InterPro"/>
</dbReference>
<dbReference type="GO" id="GO:0016614">
    <property type="term" value="F:oxidoreductase activity, acting on CH-OH group of donors"/>
    <property type="evidence" value="ECO:0007669"/>
    <property type="project" value="InterPro"/>
</dbReference>
<dbReference type="InterPro" id="IPR007867">
    <property type="entry name" value="GMC_OxRtase_C"/>
</dbReference>
<keyword evidence="3" id="KW-0285">Flavoprotein</keyword>
<dbReference type="Gene3D" id="3.50.50.60">
    <property type="entry name" value="FAD/NAD(P)-binding domain"/>
    <property type="match status" value="2"/>
</dbReference>
<dbReference type="RefSeq" id="WP_089271313.1">
    <property type="nucleotide sequence ID" value="NZ_FZNN01000012.1"/>
</dbReference>
<gene>
    <name evidence="9" type="ORF">SAMN06265370_11242</name>
</gene>
<evidence type="ECO:0000256" key="6">
    <source>
        <dbReference type="SAM" id="MobiDB-lite"/>
    </source>
</evidence>
<dbReference type="InterPro" id="IPR036188">
    <property type="entry name" value="FAD/NAD-bd_sf"/>
</dbReference>
<protein>
    <submittedName>
        <fullName evidence="9">Choline dehydrogenase</fullName>
    </submittedName>
</protein>
<dbReference type="OrthoDB" id="9798604at2"/>
<dbReference type="PANTHER" id="PTHR42784:SF1">
    <property type="entry name" value="PYRANOSE 2-OXIDASE"/>
    <property type="match status" value="1"/>
</dbReference>
<keyword evidence="5" id="KW-0560">Oxidoreductase</keyword>
<accession>A0A238XM91</accession>
<reference evidence="9 10" key="1">
    <citation type="submission" date="2017-06" db="EMBL/GenBank/DDBJ databases">
        <authorList>
            <person name="Kim H.J."/>
            <person name="Triplett B.A."/>
        </authorList>
    </citation>
    <scope>NUCLEOTIDE SEQUENCE [LARGE SCALE GENOMIC DNA]</scope>
    <source>
        <strain evidence="9 10">DSM 29052</strain>
    </source>
</reference>
<dbReference type="InterPro" id="IPR000172">
    <property type="entry name" value="GMC_OxRdtase_N"/>
</dbReference>
<dbReference type="SUPFAM" id="SSF51905">
    <property type="entry name" value="FAD/NAD(P)-binding domain"/>
    <property type="match status" value="1"/>
</dbReference>
<proteinExistence type="inferred from homology"/>
<dbReference type="Pfam" id="PF05199">
    <property type="entry name" value="GMC_oxred_C"/>
    <property type="match status" value="1"/>
</dbReference>
<evidence type="ECO:0000313" key="10">
    <source>
        <dbReference type="Proteomes" id="UP000198417"/>
    </source>
</evidence>
<evidence type="ECO:0000256" key="3">
    <source>
        <dbReference type="ARBA" id="ARBA00022630"/>
    </source>
</evidence>
<dbReference type="EMBL" id="FZNN01000012">
    <property type="protein sequence ID" value="SNR60126.1"/>
    <property type="molecule type" value="Genomic_DNA"/>
</dbReference>
<comment type="cofactor">
    <cofactor evidence="1">
        <name>FAD</name>
        <dbReference type="ChEBI" id="CHEBI:57692"/>
    </cofactor>
</comment>
<comment type="similarity">
    <text evidence="2">Belongs to the GMC oxidoreductase family.</text>
</comment>
<organism evidence="9 10">
    <name type="scientific">Puniceibacterium sediminis</name>
    <dbReference type="NCBI Taxonomy" id="1608407"/>
    <lineage>
        <taxon>Bacteria</taxon>
        <taxon>Pseudomonadati</taxon>
        <taxon>Pseudomonadota</taxon>
        <taxon>Alphaproteobacteria</taxon>
        <taxon>Rhodobacterales</taxon>
        <taxon>Paracoccaceae</taxon>
        <taxon>Puniceibacterium</taxon>
    </lineage>
</organism>
<sequence>MPQPEIIVIGSGMGGATIAAALAPTGRQILILERGEHLRDSPEARDATAIFARGHFRPKESWLDGQGRAFNPGNFYFVGGNTKMYGAVLFRFREADFSLNSHMGGTSAGWPVSYDDFAPYYDRAEALYQVRGALGADPSEPPHAGDYPHPPVPDEPVIADLAQRLRASGLHPSPLPLGVDLDRWLAGGKTPWDGHPDTCGGKMDAESCGLAEALKYPNVTLQTGTHVDRLLADENGRITGLEVTRDGLGETLSAPVVVLAAGAVNTAALLLRSADARHPAGLANSSDQVGRNFMNHNASAMLALHPLRRNPSVYQKTLTVNDFYLDGGPYGEPLGNVQLLGKISAPILSSQSGIPLRIAKWITDRSIDLYLMSEDLPDVDSRVTVKDGQIRLDWRRSNWEAHLALVAKMKQVMRRAGFPVVLSKAFDRRTPSHQCGTARMGWDSTRSVTDIWGRTHDHENLFIADASVLPTSGAVNPSLTVAAHALRCADAISEGWT</sequence>
<dbReference type="AlphaFoldDB" id="A0A238XM91"/>
<evidence type="ECO:0000256" key="2">
    <source>
        <dbReference type="ARBA" id="ARBA00010790"/>
    </source>
</evidence>
<dbReference type="Proteomes" id="UP000198417">
    <property type="component" value="Unassembled WGS sequence"/>
</dbReference>
<evidence type="ECO:0000313" key="9">
    <source>
        <dbReference type="EMBL" id="SNR60126.1"/>
    </source>
</evidence>
<dbReference type="PANTHER" id="PTHR42784">
    <property type="entry name" value="PYRANOSE 2-OXIDASE"/>
    <property type="match status" value="1"/>
</dbReference>
<dbReference type="InterPro" id="IPR051473">
    <property type="entry name" value="P2Ox-like"/>
</dbReference>
<dbReference type="Pfam" id="PF00732">
    <property type="entry name" value="GMC_oxred_N"/>
    <property type="match status" value="1"/>
</dbReference>
<dbReference type="Pfam" id="PF13450">
    <property type="entry name" value="NAD_binding_8"/>
    <property type="match status" value="1"/>
</dbReference>
<feature type="domain" description="Glucose-methanol-choline oxidoreductase N-terminal" evidence="7">
    <location>
        <begin position="200"/>
        <end position="297"/>
    </location>
</feature>
<keyword evidence="10" id="KW-1185">Reference proteome</keyword>
<feature type="domain" description="Glucose-methanol-choline oxidoreductase C-terminal" evidence="8">
    <location>
        <begin position="390"/>
        <end position="485"/>
    </location>
</feature>
<evidence type="ECO:0000259" key="7">
    <source>
        <dbReference type="Pfam" id="PF00732"/>
    </source>
</evidence>
<name>A0A238XM91_9RHOB</name>
<evidence type="ECO:0000259" key="8">
    <source>
        <dbReference type="Pfam" id="PF05199"/>
    </source>
</evidence>
<evidence type="ECO:0000256" key="1">
    <source>
        <dbReference type="ARBA" id="ARBA00001974"/>
    </source>
</evidence>
<evidence type="ECO:0000256" key="4">
    <source>
        <dbReference type="ARBA" id="ARBA00022827"/>
    </source>
</evidence>
<feature type="region of interest" description="Disordered" evidence="6">
    <location>
        <begin position="134"/>
        <end position="153"/>
    </location>
</feature>
<keyword evidence="4" id="KW-0274">FAD</keyword>